<sequence>MKKILVVEPVIAIYMFSYSLNAPLVQQYLYRRIWEETTNSTFIDDDNFSHCEVNQSDPTYLMQKEVQEKAALLAMKVGLSGAIPSILMAFILVSNGERCGRKISLVLPVLGSLIYNIFYSMMSYFSLPLFLLFPLVFIDGLCGSMATFLGGAFAYVVDLCETQKQKIIQIAMVDLIFGLTSGLGGLISGYIIKGIGFTWTFAVISLLQIINIFYVSFCLGDTIQVSEFQPQSLKEGLKETFSGVYVLFKSSSCRKRTSIILLLCTFMTYLFTMFGGTSLYTLYELNAPLCWNAVYIGYGSAVSTCAAIVGFIALFLLARFLRDIYMVYMGILSYIIGATMAAFATTTLLMFLVRLPAVLLFVPLPILRAMLSKIVLPQEQGAIFACIACLEIVTGITAGAVFNSLYAKTVAWFPGFSFLFSGAFCIVPLSLLSCLMFTSWHEENLVILVNEDSLDENADS</sequence>
<dbReference type="FunCoup" id="G1KJ59">
    <property type="interactions" value="49"/>
</dbReference>
<dbReference type="Pfam" id="PF07690">
    <property type="entry name" value="MFS_1"/>
    <property type="match status" value="1"/>
</dbReference>
<accession>G1KJ59</accession>
<evidence type="ECO:0000256" key="11">
    <source>
        <dbReference type="ARBA" id="ARBA00035844"/>
    </source>
</evidence>
<organism evidence="20 21">
    <name type="scientific">Anolis carolinensis</name>
    <name type="common">Green anole</name>
    <name type="synonym">American chameleon</name>
    <dbReference type="NCBI Taxonomy" id="28377"/>
    <lineage>
        <taxon>Eukaryota</taxon>
        <taxon>Metazoa</taxon>
        <taxon>Chordata</taxon>
        <taxon>Craniata</taxon>
        <taxon>Vertebrata</taxon>
        <taxon>Euteleostomi</taxon>
        <taxon>Lepidosauria</taxon>
        <taxon>Squamata</taxon>
        <taxon>Bifurcata</taxon>
        <taxon>Unidentata</taxon>
        <taxon>Episquamata</taxon>
        <taxon>Toxicofera</taxon>
        <taxon>Iguania</taxon>
        <taxon>Dactyloidae</taxon>
        <taxon>Anolis</taxon>
    </lineage>
</organism>
<evidence type="ECO:0000256" key="5">
    <source>
        <dbReference type="ARBA" id="ARBA00022847"/>
    </source>
</evidence>
<keyword evidence="3 19" id="KW-0812">Transmembrane</keyword>
<evidence type="ECO:0000256" key="17">
    <source>
        <dbReference type="ARBA" id="ARBA00042515"/>
    </source>
</evidence>
<comment type="similarity">
    <text evidence="15">Belongs to the major facilitator superfamily. SLC46A family.</text>
</comment>
<dbReference type="Proteomes" id="UP000001646">
    <property type="component" value="Chromosome 3"/>
</dbReference>
<evidence type="ECO:0000256" key="3">
    <source>
        <dbReference type="ARBA" id="ARBA00022692"/>
    </source>
</evidence>
<dbReference type="KEGG" id="acs:100561301"/>
<keyword evidence="6 19" id="KW-1133">Transmembrane helix</keyword>
<keyword evidence="5" id="KW-0769">Symport</keyword>
<evidence type="ECO:0000256" key="7">
    <source>
        <dbReference type="ARBA" id="ARBA00023136"/>
    </source>
</evidence>
<dbReference type="OrthoDB" id="3026777at2759"/>
<dbReference type="RefSeq" id="XP_003219217.1">
    <property type="nucleotide sequence ID" value="XM_003219169.4"/>
</dbReference>
<protein>
    <recommendedName>
        <fullName evidence="16">Lysosomal proton-coupled steroid conjugate and bile acid symporter SLC46A3</fullName>
    </recommendedName>
    <alternativeName>
        <fullName evidence="17">Solute carrier family 46 member 3</fullName>
    </alternativeName>
</protein>
<dbReference type="InterPro" id="IPR011701">
    <property type="entry name" value="MFS"/>
</dbReference>
<evidence type="ECO:0000256" key="16">
    <source>
        <dbReference type="ARBA" id="ARBA00040938"/>
    </source>
</evidence>
<gene>
    <name evidence="20" type="primary">SLC46A3</name>
</gene>
<dbReference type="eggNOG" id="KOG2816">
    <property type="taxonomic scope" value="Eukaryota"/>
</dbReference>
<reference evidence="20 21" key="1">
    <citation type="submission" date="2009-12" db="EMBL/GenBank/DDBJ databases">
        <title>The Genome Sequence of Anolis carolinensis (Green Anole Lizard).</title>
        <authorList>
            <consortium name="The Genome Sequencing Platform"/>
            <person name="Di Palma F."/>
            <person name="Alfoldi J."/>
            <person name="Heiman D."/>
            <person name="Young S."/>
            <person name="Grabherr M."/>
            <person name="Johnson J."/>
            <person name="Lander E.S."/>
            <person name="Lindblad-Toh K."/>
        </authorList>
    </citation>
    <scope>NUCLEOTIDE SEQUENCE [LARGE SCALE GENOMIC DNA]</scope>
    <source>
        <strain evidence="20 21">JBL SC #1</strain>
    </source>
</reference>
<feature type="transmembrane region" description="Helical" evidence="19">
    <location>
        <begin position="383"/>
        <end position="406"/>
    </location>
</feature>
<dbReference type="OMA" id="WQEITNT"/>
<evidence type="ECO:0000256" key="13">
    <source>
        <dbReference type="ARBA" id="ARBA00036498"/>
    </source>
</evidence>
<comment type="catalytic activity">
    <reaction evidence="18">
        <text>taurocholate(out) + n H(+)(out) = taurocholate(in) + n H(+)(in)</text>
        <dbReference type="Rhea" id="RHEA:75507"/>
        <dbReference type="ChEBI" id="CHEBI:15378"/>
        <dbReference type="ChEBI" id="CHEBI:36257"/>
    </reaction>
</comment>
<evidence type="ECO:0000256" key="8">
    <source>
        <dbReference type="ARBA" id="ARBA00023180"/>
    </source>
</evidence>
<dbReference type="InterPro" id="IPR036259">
    <property type="entry name" value="MFS_trans_sf"/>
</dbReference>
<keyword evidence="9" id="KW-0458">Lysosome</keyword>
<dbReference type="GeneTree" id="ENSGT00950000183096"/>
<keyword evidence="7 19" id="KW-0472">Membrane</keyword>
<dbReference type="GO" id="GO:0005765">
    <property type="term" value="C:lysosomal membrane"/>
    <property type="evidence" value="ECO:0000318"/>
    <property type="project" value="GO_Central"/>
</dbReference>
<dbReference type="InParanoid" id="G1KJ59"/>
<dbReference type="PANTHER" id="PTHR23507:SF9">
    <property type="entry name" value="LYSOSOMAL PROTON-COUPLED STEROID CONJUGATE AND BILE ACID SYMPORTER SLC46A3"/>
    <property type="match status" value="1"/>
</dbReference>
<dbReference type="HOGENOM" id="CLU_028365_1_1_1"/>
<dbReference type="GeneID" id="100561301"/>
<proteinExistence type="inferred from homology"/>
<evidence type="ECO:0000256" key="9">
    <source>
        <dbReference type="ARBA" id="ARBA00023228"/>
    </source>
</evidence>
<reference evidence="20" key="2">
    <citation type="submission" date="2025-08" db="UniProtKB">
        <authorList>
            <consortium name="Ensembl"/>
        </authorList>
    </citation>
    <scope>IDENTIFICATION</scope>
</reference>
<dbReference type="GO" id="GO:0022857">
    <property type="term" value="F:transmembrane transporter activity"/>
    <property type="evidence" value="ECO:0000318"/>
    <property type="project" value="GO_Central"/>
</dbReference>
<dbReference type="GO" id="GO:0015293">
    <property type="term" value="F:symporter activity"/>
    <property type="evidence" value="ECO:0007669"/>
    <property type="project" value="UniProtKB-KW"/>
</dbReference>
<dbReference type="GO" id="GO:0005375">
    <property type="term" value="F:copper ion transmembrane transporter activity"/>
    <property type="evidence" value="ECO:0007669"/>
    <property type="project" value="Ensembl"/>
</dbReference>
<evidence type="ECO:0000256" key="14">
    <source>
        <dbReference type="ARBA" id="ARBA00036597"/>
    </source>
</evidence>
<comment type="catalytic activity">
    <reaction evidence="11">
        <text>cholate(out) + n H(+)(out) = cholate(in) + n H(+)(in)</text>
        <dbReference type="Rhea" id="RHEA:75499"/>
        <dbReference type="ChEBI" id="CHEBI:15378"/>
        <dbReference type="ChEBI" id="CHEBI:29747"/>
    </reaction>
</comment>
<comment type="catalytic activity">
    <reaction evidence="13">
        <text>25-hydroxyvitamin D3 sulfate(out) + n H(+)(out) = 25-hydroxyvitamin D3 sulfate(in) + n H(+)(in)</text>
        <dbReference type="Rhea" id="RHEA:75491"/>
        <dbReference type="ChEBI" id="CHEBI:15378"/>
        <dbReference type="ChEBI" id="CHEBI:194336"/>
    </reaction>
</comment>
<feature type="transmembrane region" description="Helical" evidence="19">
    <location>
        <begin position="295"/>
        <end position="318"/>
    </location>
</feature>
<evidence type="ECO:0000256" key="18">
    <source>
        <dbReference type="ARBA" id="ARBA00048746"/>
    </source>
</evidence>
<keyword evidence="21" id="KW-1185">Reference proteome</keyword>
<dbReference type="CTD" id="283537"/>
<feature type="transmembrane region" description="Helical" evidence="19">
    <location>
        <begin position="198"/>
        <end position="219"/>
    </location>
</feature>
<dbReference type="AlphaFoldDB" id="G1KJ59"/>
<feature type="transmembrane region" description="Helical" evidence="19">
    <location>
        <begin position="70"/>
        <end position="93"/>
    </location>
</feature>
<evidence type="ECO:0000256" key="6">
    <source>
        <dbReference type="ARBA" id="ARBA00022989"/>
    </source>
</evidence>
<dbReference type="RefSeq" id="XP_008106150.1">
    <property type="nucleotide sequence ID" value="XM_008107943.3"/>
</dbReference>
<evidence type="ECO:0000256" key="12">
    <source>
        <dbReference type="ARBA" id="ARBA00036178"/>
    </source>
</evidence>
<comment type="subcellular location">
    <subcellularLocation>
        <location evidence="1">Lysosome membrane</location>
        <topology evidence="1">Multi-pass membrane protein</topology>
    </subcellularLocation>
</comment>
<feature type="transmembrane region" description="Helical" evidence="19">
    <location>
        <begin position="325"/>
        <end position="345"/>
    </location>
</feature>
<evidence type="ECO:0000313" key="20">
    <source>
        <dbReference type="Ensembl" id="ENSACAP00000009463.2"/>
    </source>
</evidence>
<keyword evidence="8" id="KW-0325">Glycoprotein</keyword>
<dbReference type="PANTHER" id="PTHR23507">
    <property type="entry name" value="ZGC:174356"/>
    <property type="match status" value="1"/>
</dbReference>
<dbReference type="STRING" id="28377.ENSACAP00000009463"/>
<reference evidence="20" key="3">
    <citation type="submission" date="2025-09" db="UniProtKB">
        <authorList>
            <consortium name="Ensembl"/>
        </authorList>
    </citation>
    <scope>IDENTIFICATION</scope>
</reference>
<feature type="transmembrane region" description="Helical" evidence="19">
    <location>
        <begin position="412"/>
        <end position="437"/>
    </location>
</feature>
<comment type="catalytic activity">
    <reaction evidence="14">
        <text>glycocholate(out) + n H(+)(out) = glycocholate(in) + n H(+)(in)</text>
        <dbReference type="Rhea" id="RHEA:75503"/>
        <dbReference type="ChEBI" id="CHEBI:15378"/>
        <dbReference type="ChEBI" id="CHEBI:29746"/>
    </reaction>
</comment>
<comment type="catalytic activity">
    <reaction evidence="10">
        <text>dehydroepiandrosterone 3-sulfate(out) + n H(+)(out) = dehydroepiandrosterone 3-sulfate(in) + n H(+)(in)</text>
        <dbReference type="Rhea" id="RHEA:75487"/>
        <dbReference type="ChEBI" id="CHEBI:15378"/>
        <dbReference type="ChEBI" id="CHEBI:57905"/>
    </reaction>
</comment>
<evidence type="ECO:0000313" key="21">
    <source>
        <dbReference type="Proteomes" id="UP000001646"/>
    </source>
</evidence>
<evidence type="ECO:0000256" key="15">
    <source>
        <dbReference type="ARBA" id="ARBA00038227"/>
    </source>
</evidence>
<dbReference type="SUPFAM" id="SSF103473">
    <property type="entry name" value="MFS general substrate transporter"/>
    <property type="match status" value="1"/>
</dbReference>
<dbReference type="RefSeq" id="XP_062830751.1">
    <property type="nucleotide sequence ID" value="XM_062974681.1"/>
</dbReference>
<evidence type="ECO:0000256" key="4">
    <source>
        <dbReference type="ARBA" id="ARBA00022729"/>
    </source>
</evidence>
<evidence type="ECO:0000256" key="19">
    <source>
        <dbReference type="SAM" id="Phobius"/>
    </source>
</evidence>
<feature type="transmembrane region" description="Helical" evidence="19">
    <location>
        <begin position="131"/>
        <end position="155"/>
    </location>
</feature>
<comment type="catalytic activity">
    <reaction evidence="12">
        <text>estrone 3-sulfate(out) + n H(+)(out) = estrone 3-sulfate(in) + n H(+)(in)</text>
        <dbReference type="Rhea" id="RHEA:75483"/>
        <dbReference type="ChEBI" id="CHEBI:15378"/>
        <dbReference type="ChEBI" id="CHEBI:60050"/>
    </reaction>
</comment>
<keyword evidence="2" id="KW-0813">Transport</keyword>
<dbReference type="GO" id="GO:0034486">
    <property type="term" value="P:vacuolar transmembrane transport"/>
    <property type="evidence" value="ECO:0000318"/>
    <property type="project" value="GO_Central"/>
</dbReference>
<name>G1KJ59_ANOCA</name>
<dbReference type="Bgee" id="ENSACAG00000009677">
    <property type="expression patterns" value="Expressed in liver and 10 other cell types or tissues"/>
</dbReference>
<evidence type="ECO:0000256" key="2">
    <source>
        <dbReference type="ARBA" id="ARBA00022448"/>
    </source>
</evidence>
<evidence type="ECO:0000256" key="10">
    <source>
        <dbReference type="ARBA" id="ARBA00035788"/>
    </source>
</evidence>
<dbReference type="GO" id="GO:1904613">
    <property type="term" value="P:cellular response to 2,3,7,8-tetrachlorodibenzodioxine"/>
    <property type="evidence" value="ECO:0007669"/>
    <property type="project" value="Ensembl"/>
</dbReference>
<feature type="transmembrane region" description="Helical" evidence="19">
    <location>
        <begin position="167"/>
        <end position="192"/>
    </location>
</feature>
<keyword evidence="4" id="KW-0732">Signal</keyword>
<evidence type="ECO:0000256" key="1">
    <source>
        <dbReference type="ARBA" id="ARBA00004155"/>
    </source>
</evidence>
<feature type="transmembrane region" description="Helical" evidence="19">
    <location>
        <begin position="259"/>
        <end position="283"/>
    </location>
</feature>
<dbReference type="Gene3D" id="1.20.1250.20">
    <property type="entry name" value="MFS general substrate transporter like domains"/>
    <property type="match status" value="1"/>
</dbReference>
<dbReference type="Ensembl" id="ENSACAT00000009660.4">
    <property type="protein sequence ID" value="ENSACAP00000009463.2"/>
    <property type="gene ID" value="ENSACAG00000009677.4"/>
</dbReference>
<feature type="transmembrane region" description="Helical" evidence="19">
    <location>
        <begin position="105"/>
        <end position="125"/>
    </location>
</feature>